<proteinExistence type="predicted"/>
<dbReference type="InterPro" id="IPR000572">
    <property type="entry name" value="OxRdtase_Mopterin-bd_dom"/>
</dbReference>
<comment type="caution">
    <text evidence="3">The sequence shown here is derived from an EMBL/GenBank/DDBJ whole genome shotgun (WGS) entry which is preliminary data.</text>
</comment>
<gene>
    <name evidence="3" type="ORF">KILIM_052_00420</name>
</gene>
<evidence type="ECO:0000256" key="1">
    <source>
        <dbReference type="SAM" id="MobiDB-lite"/>
    </source>
</evidence>
<dbReference type="Gene3D" id="3.90.420.10">
    <property type="entry name" value="Oxidoreductase, molybdopterin-binding domain"/>
    <property type="match status" value="1"/>
</dbReference>
<dbReference type="EMBL" id="BAHD01000052">
    <property type="protein sequence ID" value="GAB96944.1"/>
    <property type="molecule type" value="Genomic_DNA"/>
</dbReference>
<dbReference type="AlphaFoldDB" id="K6XDP5"/>
<dbReference type="InterPro" id="IPR036374">
    <property type="entry name" value="OxRdtase_Mopterin-bd_sf"/>
</dbReference>
<dbReference type="PANTHER" id="PTHR43032:SF4">
    <property type="entry name" value="OXIDOREDUCTASE MOLYBDOPTERIN-BINDING DOMAIN-CONTAINING PROTEIN"/>
    <property type="match status" value="1"/>
</dbReference>
<feature type="domain" description="Oxidoreductase molybdopterin-binding" evidence="2">
    <location>
        <begin position="40"/>
        <end position="188"/>
    </location>
</feature>
<sequence>MDHDDSPGDGSGERSSDSGHPHPLPPGQRLVEARRPNHYGRVPRVDLQTWRLTISGATADGAEHRLSWGELGELPRTEFVADHHCASRRTLADVHWAGVGCRDLLERFPPAQTAPYALAYASYGYHSNVTVDDLLAPQALLATHMNGQPLAPEHGWPLRLILPHLYGWKGPKWLVALEFHHEPRRGFWEQRGHHFTGDVWREERFAHQE</sequence>
<organism evidence="3 4">
    <name type="scientific">Kineosphaera limosa NBRC 100340</name>
    <dbReference type="NCBI Taxonomy" id="1184609"/>
    <lineage>
        <taxon>Bacteria</taxon>
        <taxon>Bacillati</taxon>
        <taxon>Actinomycetota</taxon>
        <taxon>Actinomycetes</taxon>
        <taxon>Micrococcales</taxon>
        <taxon>Dermatophilaceae</taxon>
        <taxon>Kineosphaera</taxon>
    </lineage>
</organism>
<evidence type="ECO:0000259" key="2">
    <source>
        <dbReference type="Pfam" id="PF00174"/>
    </source>
</evidence>
<evidence type="ECO:0000313" key="3">
    <source>
        <dbReference type="EMBL" id="GAB96944.1"/>
    </source>
</evidence>
<dbReference type="STRING" id="1184609.KILIM_052_00420"/>
<protein>
    <recommendedName>
        <fullName evidence="2">Oxidoreductase molybdopterin-binding domain-containing protein</fullName>
    </recommendedName>
</protein>
<dbReference type="Proteomes" id="UP000008366">
    <property type="component" value="Unassembled WGS sequence"/>
</dbReference>
<evidence type="ECO:0000313" key="4">
    <source>
        <dbReference type="Proteomes" id="UP000008366"/>
    </source>
</evidence>
<dbReference type="SUPFAM" id="SSF56524">
    <property type="entry name" value="Oxidoreductase molybdopterin-binding domain"/>
    <property type="match status" value="1"/>
</dbReference>
<dbReference type="eggNOG" id="COG2041">
    <property type="taxonomic scope" value="Bacteria"/>
</dbReference>
<dbReference type="OrthoDB" id="9795587at2"/>
<feature type="compositionally biased region" description="Basic and acidic residues" evidence="1">
    <location>
        <begin position="1"/>
        <end position="20"/>
    </location>
</feature>
<feature type="region of interest" description="Disordered" evidence="1">
    <location>
        <begin position="1"/>
        <end position="36"/>
    </location>
</feature>
<accession>K6XDP5</accession>
<keyword evidence="4" id="KW-1185">Reference proteome</keyword>
<reference evidence="3 4" key="1">
    <citation type="submission" date="2012-08" db="EMBL/GenBank/DDBJ databases">
        <title>Whole genome shotgun sequence of Kineosphaera limosa NBRC 100340.</title>
        <authorList>
            <person name="Yoshida I."/>
            <person name="Isaki S."/>
            <person name="Hosoyama A."/>
            <person name="Tsuchikane K."/>
            <person name="Katsumata H."/>
            <person name="Ando Y."/>
            <person name="Ohji S."/>
            <person name="Hamada M."/>
            <person name="Tamura T."/>
            <person name="Yamazoe A."/>
            <person name="Yamazaki S."/>
            <person name="Fujita N."/>
        </authorList>
    </citation>
    <scope>NUCLEOTIDE SEQUENCE [LARGE SCALE GENOMIC DNA]</scope>
    <source>
        <strain evidence="3 4">NBRC 100340</strain>
    </source>
</reference>
<dbReference type="Pfam" id="PF00174">
    <property type="entry name" value="Oxidored_molyb"/>
    <property type="match status" value="1"/>
</dbReference>
<dbReference type="PANTHER" id="PTHR43032">
    <property type="entry name" value="PROTEIN-METHIONINE-SULFOXIDE REDUCTASE"/>
    <property type="match status" value="1"/>
</dbReference>
<name>K6XDP5_9MICO</name>